<dbReference type="PROSITE" id="PS51257">
    <property type="entry name" value="PROKAR_LIPOPROTEIN"/>
    <property type="match status" value="1"/>
</dbReference>
<gene>
    <name evidence="2" type="ORF">SAMN04488090_4514</name>
</gene>
<evidence type="ECO:0008006" key="4">
    <source>
        <dbReference type="Google" id="ProtNLM"/>
    </source>
</evidence>
<protein>
    <recommendedName>
        <fullName evidence="4">WD40-like Beta Propeller Repeat</fullName>
    </recommendedName>
</protein>
<sequence length="295" mass="32665">MTSYRLYSGILLLLSLTACDQLFPVTSTLASFSSGVSRGELDNPDITEASGLASSRFDPNFIWTHNDSGDQNRIFLLDATNAKWKATVMLNGATNVDWEDMAASVRNGVPTLYVGDIGDNNNQIETHAIYRLPEPNPATLSGTTSVGNVERITFRYPDGKWDAEALMVDHQTQDLYIVSKVGSGTHLYKLPYPQSTTEVNTAESVAELPQTTVTAADISPDGQEILLKNYLTVYYWKRKSGETVAAAMVRSPKVQSYFPEPQGEAIAFSTDNKGYFTLSEDRNGIRSHLYFYTRK</sequence>
<evidence type="ECO:0000256" key="1">
    <source>
        <dbReference type="SAM" id="SignalP"/>
    </source>
</evidence>
<keyword evidence="1" id="KW-0732">Signal</keyword>
<accession>A0A1G9X1E4</accession>
<proteinExistence type="predicted"/>
<dbReference type="STRING" id="563176.SAMN04488090_4514"/>
<dbReference type="OrthoDB" id="9798438at2"/>
<feature type="signal peptide" evidence="1">
    <location>
        <begin position="1"/>
        <end position="20"/>
    </location>
</feature>
<dbReference type="EMBL" id="FNGS01000010">
    <property type="protein sequence ID" value="SDM90351.1"/>
    <property type="molecule type" value="Genomic_DNA"/>
</dbReference>
<feature type="chain" id="PRO_5011444324" description="WD40-like Beta Propeller Repeat" evidence="1">
    <location>
        <begin position="21"/>
        <end position="295"/>
    </location>
</feature>
<reference evidence="2 3" key="1">
    <citation type="submission" date="2016-10" db="EMBL/GenBank/DDBJ databases">
        <authorList>
            <person name="de Groot N.N."/>
        </authorList>
    </citation>
    <scope>NUCLEOTIDE SEQUENCE [LARGE SCALE GENOMIC DNA]</scope>
    <source>
        <strain evidence="2 3">DSM 21668</strain>
    </source>
</reference>
<dbReference type="RefSeq" id="WP_143011191.1">
    <property type="nucleotide sequence ID" value="NZ_FNGS01000010.1"/>
</dbReference>
<dbReference type="Proteomes" id="UP000198901">
    <property type="component" value="Unassembled WGS sequence"/>
</dbReference>
<dbReference type="SUPFAM" id="SSF82171">
    <property type="entry name" value="DPP6 N-terminal domain-like"/>
    <property type="match status" value="1"/>
</dbReference>
<evidence type="ECO:0000313" key="2">
    <source>
        <dbReference type="EMBL" id="SDM90351.1"/>
    </source>
</evidence>
<keyword evidence="3" id="KW-1185">Reference proteome</keyword>
<organism evidence="2 3">
    <name type="scientific">Siphonobacter aquaeclarae</name>
    <dbReference type="NCBI Taxonomy" id="563176"/>
    <lineage>
        <taxon>Bacteria</taxon>
        <taxon>Pseudomonadati</taxon>
        <taxon>Bacteroidota</taxon>
        <taxon>Cytophagia</taxon>
        <taxon>Cytophagales</taxon>
        <taxon>Cytophagaceae</taxon>
        <taxon>Siphonobacter</taxon>
    </lineage>
</organism>
<evidence type="ECO:0000313" key="3">
    <source>
        <dbReference type="Proteomes" id="UP000198901"/>
    </source>
</evidence>
<name>A0A1G9X1E4_9BACT</name>
<dbReference type="AlphaFoldDB" id="A0A1G9X1E4"/>